<evidence type="ECO:0000313" key="3">
    <source>
        <dbReference type="Proteomes" id="UP001181693"/>
    </source>
</evidence>
<comment type="caution">
    <text evidence="2">The sequence shown here is derived from an EMBL/GenBank/DDBJ whole genome shotgun (WGS) entry which is preliminary data.</text>
</comment>
<dbReference type="InterPro" id="IPR002110">
    <property type="entry name" value="Ankyrin_rpt"/>
</dbReference>
<proteinExistence type="predicted"/>
<dbReference type="PANTHER" id="PTHR24133">
    <property type="entry name" value="ANKYRIN DOMAIN-CONTAINING"/>
    <property type="match status" value="1"/>
</dbReference>
<keyword evidence="3" id="KW-1185">Reference proteome</keyword>
<gene>
    <name evidence="2" type="ORF">GDO54_005496</name>
</gene>
<dbReference type="PROSITE" id="PS50297">
    <property type="entry name" value="ANK_REP_REGION"/>
    <property type="match status" value="1"/>
</dbReference>
<dbReference type="InterPro" id="IPR052391">
    <property type="entry name" value="E3_Ligase-Neurotoxin"/>
</dbReference>
<feature type="repeat" description="ANK" evidence="1">
    <location>
        <begin position="150"/>
        <end position="182"/>
    </location>
</feature>
<dbReference type="Pfam" id="PF00023">
    <property type="entry name" value="Ank"/>
    <property type="match status" value="1"/>
</dbReference>
<dbReference type="Gene3D" id="1.25.40.20">
    <property type="entry name" value="Ankyrin repeat-containing domain"/>
    <property type="match status" value="1"/>
</dbReference>
<name>A0AAV2ZSB4_PYXAD</name>
<accession>A0AAV2ZSB4</accession>
<evidence type="ECO:0008006" key="4">
    <source>
        <dbReference type="Google" id="ProtNLM"/>
    </source>
</evidence>
<dbReference type="EMBL" id="DYDO01000013">
    <property type="protein sequence ID" value="DBA14542.1"/>
    <property type="molecule type" value="Genomic_DNA"/>
</dbReference>
<protein>
    <recommendedName>
        <fullName evidence="4">Ankyrin repeat domain 9</fullName>
    </recommendedName>
</protein>
<sequence length="296" mass="33455">MPGGARWVPSGDPSDYQSQKQCKKTSFAFYQAVRDLLPVWALEDMRLMEALHWEEGGKVSSYTPSEALLYALVHDHLAYARYLLNHFPYDALAVPSKSFSCCQSAAPHLSMAVRYDRVQILREILRTLRTFPPANRAAYLNRHGCQRVELGKTPVHLACELQRAECLALLLGHGACPYATDCSGDTPLDYLLQLIRSSPHDLRLKRLCLDSLLLFMPGGLPPATRHRLREDRDTWWEALGQELYTWLSGASPPNLFTLSMQSLLGALPANRFLEALEELPLPDFLRPLALKKQIQK</sequence>
<dbReference type="PROSITE" id="PS50088">
    <property type="entry name" value="ANK_REPEAT"/>
    <property type="match status" value="1"/>
</dbReference>
<keyword evidence="1" id="KW-0040">ANK repeat</keyword>
<organism evidence="2 3">
    <name type="scientific">Pyxicephalus adspersus</name>
    <name type="common">African bullfrog</name>
    <dbReference type="NCBI Taxonomy" id="30357"/>
    <lineage>
        <taxon>Eukaryota</taxon>
        <taxon>Metazoa</taxon>
        <taxon>Chordata</taxon>
        <taxon>Craniata</taxon>
        <taxon>Vertebrata</taxon>
        <taxon>Euteleostomi</taxon>
        <taxon>Amphibia</taxon>
        <taxon>Batrachia</taxon>
        <taxon>Anura</taxon>
        <taxon>Neobatrachia</taxon>
        <taxon>Ranoidea</taxon>
        <taxon>Pyxicephalidae</taxon>
        <taxon>Pyxicephalinae</taxon>
        <taxon>Pyxicephalus</taxon>
    </lineage>
</organism>
<dbReference type="Proteomes" id="UP001181693">
    <property type="component" value="Unassembled WGS sequence"/>
</dbReference>
<evidence type="ECO:0000313" key="2">
    <source>
        <dbReference type="EMBL" id="DBA14542.1"/>
    </source>
</evidence>
<dbReference type="SUPFAM" id="SSF48403">
    <property type="entry name" value="Ankyrin repeat"/>
    <property type="match status" value="1"/>
</dbReference>
<reference evidence="2" key="1">
    <citation type="thesis" date="2020" institute="ProQuest LLC" country="789 East Eisenhower Parkway, Ann Arbor, MI, USA">
        <title>Comparative Genomics and Chromosome Evolution.</title>
        <authorList>
            <person name="Mudd A.B."/>
        </authorList>
    </citation>
    <scope>NUCLEOTIDE SEQUENCE</scope>
    <source>
        <strain evidence="2">1538</strain>
        <tissue evidence="2">Blood</tissue>
    </source>
</reference>
<dbReference type="PANTHER" id="PTHR24133:SF16">
    <property type="entry name" value="ANKYRIN REPEAT DOMAIN-CONTAINING PROTEIN 9"/>
    <property type="match status" value="1"/>
</dbReference>
<dbReference type="AlphaFoldDB" id="A0AAV2ZSB4"/>
<dbReference type="InterPro" id="IPR036770">
    <property type="entry name" value="Ankyrin_rpt-contain_sf"/>
</dbReference>
<evidence type="ECO:0000256" key="1">
    <source>
        <dbReference type="PROSITE-ProRule" id="PRU00023"/>
    </source>
</evidence>